<dbReference type="SUPFAM" id="SSF54909">
    <property type="entry name" value="Dimeric alpha+beta barrel"/>
    <property type="match status" value="1"/>
</dbReference>
<accession>A0A6A6AYM5</accession>
<dbReference type="PROSITE" id="PS51502">
    <property type="entry name" value="S_R_A_B_BARREL"/>
    <property type="match status" value="1"/>
</dbReference>
<evidence type="ECO:0000313" key="3">
    <source>
        <dbReference type="Proteomes" id="UP000799438"/>
    </source>
</evidence>
<dbReference type="Pfam" id="PF07876">
    <property type="entry name" value="Dabb"/>
    <property type="match status" value="1"/>
</dbReference>
<dbReference type="RefSeq" id="XP_033392434.1">
    <property type="nucleotide sequence ID" value="XM_033537551.1"/>
</dbReference>
<dbReference type="SMART" id="SM00886">
    <property type="entry name" value="Dabb"/>
    <property type="match status" value="1"/>
</dbReference>
<sequence length="112" mass="12365">MATKPINRVTLFKIPNKGDIPAILDKYTTLAVDAKKDNKPYILSAKASQVIDDPAGRNQGYTVAAQTCFASLDDMKFYDEECEAHKAIKVFLKPKAEGVMTVYFEADSTSNL</sequence>
<dbReference type="AlphaFoldDB" id="A0A6A6AYM5"/>
<dbReference type="InterPro" id="IPR011008">
    <property type="entry name" value="Dimeric_a/b-barrel"/>
</dbReference>
<name>A0A6A6AYM5_9PEZI</name>
<dbReference type="GeneID" id="54295047"/>
<dbReference type="InterPro" id="IPR013097">
    <property type="entry name" value="Dabb"/>
</dbReference>
<dbReference type="Gene3D" id="3.30.70.100">
    <property type="match status" value="1"/>
</dbReference>
<protein>
    <recommendedName>
        <fullName evidence="1">Stress-response A/B barrel domain-containing protein</fullName>
    </recommendedName>
</protein>
<dbReference type="EMBL" id="ML995513">
    <property type="protein sequence ID" value="KAF2136716.1"/>
    <property type="molecule type" value="Genomic_DNA"/>
</dbReference>
<organism evidence="2 3">
    <name type="scientific">Aplosporella prunicola CBS 121167</name>
    <dbReference type="NCBI Taxonomy" id="1176127"/>
    <lineage>
        <taxon>Eukaryota</taxon>
        <taxon>Fungi</taxon>
        <taxon>Dikarya</taxon>
        <taxon>Ascomycota</taxon>
        <taxon>Pezizomycotina</taxon>
        <taxon>Dothideomycetes</taxon>
        <taxon>Dothideomycetes incertae sedis</taxon>
        <taxon>Botryosphaeriales</taxon>
        <taxon>Aplosporellaceae</taxon>
        <taxon>Aplosporella</taxon>
    </lineage>
</organism>
<reference evidence="2" key="1">
    <citation type="journal article" date="2020" name="Stud. Mycol.">
        <title>101 Dothideomycetes genomes: a test case for predicting lifestyles and emergence of pathogens.</title>
        <authorList>
            <person name="Haridas S."/>
            <person name="Albert R."/>
            <person name="Binder M."/>
            <person name="Bloem J."/>
            <person name="Labutti K."/>
            <person name="Salamov A."/>
            <person name="Andreopoulos B."/>
            <person name="Baker S."/>
            <person name="Barry K."/>
            <person name="Bills G."/>
            <person name="Bluhm B."/>
            <person name="Cannon C."/>
            <person name="Castanera R."/>
            <person name="Culley D."/>
            <person name="Daum C."/>
            <person name="Ezra D."/>
            <person name="Gonzalez J."/>
            <person name="Henrissat B."/>
            <person name="Kuo A."/>
            <person name="Liang C."/>
            <person name="Lipzen A."/>
            <person name="Lutzoni F."/>
            <person name="Magnuson J."/>
            <person name="Mondo S."/>
            <person name="Nolan M."/>
            <person name="Ohm R."/>
            <person name="Pangilinan J."/>
            <person name="Park H.-J."/>
            <person name="Ramirez L."/>
            <person name="Alfaro M."/>
            <person name="Sun H."/>
            <person name="Tritt A."/>
            <person name="Yoshinaga Y."/>
            <person name="Zwiers L.-H."/>
            <person name="Turgeon B."/>
            <person name="Goodwin S."/>
            <person name="Spatafora J."/>
            <person name="Crous P."/>
            <person name="Grigoriev I."/>
        </authorList>
    </citation>
    <scope>NUCLEOTIDE SEQUENCE</scope>
    <source>
        <strain evidence="2">CBS 121167</strain>
    </source>
</reference>
<dbReference type="OrthoDB" id="3830014at2759"/>
<proteinExistence type="predicted"/>
<evidence type="ECO:0000313" key="2">
    <source>
        <dbReference type="EMBL" id="KAF2136716.1"/>
    </source>
</evidence>
<gene>
    <name evidence="2" type="ORF">K452DRAFT_237027</name>
</gene>
<feature type="domain" description="Stress-response A/B barrel" evidence="1">
    <location>
        <begin position="6"/>
        <end position="104"/>
    </location>
</feature>
<keyword evidence="3" id="KW-1185">Reference proteome</keyword>
<dbReference type="Proteomes" id="UP000799438">
    <property type="component" value="Unassembled WGS sequence"/>
</dbReference>
<evidence type="ECO:0000259" key="1">
    <source>
        <dbReference type="PROSITE" id="PS51502"/>
    </source>
</evidence>